<dbReference type="AlphaFoldDB" id="A0A8S9H5M0"/>
<protein>
    <submittedName>
        <fullName evidence="1">Uncharacterized protein</fullName>
    </submittedName>
</protein>
<sequence length="53" mass="5868">MPLPPQQNGYASHDLSANEYFIRLPGPIFGTEIDCEIPAFHLITERVHSSVAS</sequence>
<dbReference type="EMBL" id="QGKW02001988">
    <property type="protein sequence ID" value="KAF2553373.1"/>
    <property type="molecule type" value="Genomic_DNA"/>
</dbReference>
<organism evidence="1 2">
    <name type="scientific">Brassica cretica</name>
    <name type="common">Mustard</name>
    <dbReference type="NCBI Taxonomy" id="69181"/>
    <lineage>
        <taxon>Eukaryota</taxon>
        <taxon>Viridiplantae</taxon>
        <taxon>Streptophyta</taxon>
        <taxon>Embryophyta</taxon>
        <taxon>Tracheophyta</taxon>
        <taxon>Spermatophyta</taxon>
        <taxon>Magnoliopsida</taxon>
        <taxon>eudicotyledons</taxon>
        <taxon>Gunneridae</taxon>
        <taxon>Pentapetalae</taxon>
        <taxon>rosids</taxon>
        <taxon>malvids</taxon>
        <taxon>Brassicales</taxon>
        <taxon>Brassicaceae</taxon>
        <taxon>Brassiceae</taxon>
        <taxon>Brassica</taxon>
    </lineage>
</organism>
<name>A0A8S9H5M0_BRACR</name>
<reference evidence="1" key="1">
    <citation type="submission" date="2019-12" db="EMBL/GenBank/DDBJ databases">
        <title>Genome sequencing and annotation of Brassica cretica.</title>
        <authorList>
            <person name="Studholme D.J."/>
            <person name="Sarris P.F."/>
        </authorList>
    </citation>
    <scope>NUCLEOTIDE SEQUENCE</scope>
    <source>
        <strain evidence="1">PFS-001/15</strain>
        <tissue evidence="1">Leaf</tissue>
    </source>
</reference>
<gene>
    <name evidence="1" type="ORF">F2Q68_00035296</name>
</gene>
<dbReference type="Proteomes" id="UP000712281">
    <property type="component" value="Unassembled WGS sequence"/>
</dbReference>
<comment type="caution">
    <text evidence="1">The sequence shown here is derived from an EMBL/GenBank/DDBJ whole genome shotgun (WGS) entry which is preliminary data.</text>
</comment>
<evidence type="ECO:0000313" key="2">
    <source>
        <dbReference type="Proteomes" id="UP000712281"/>
    </source>
</evidence>
<evidence type="ECO:0000313" key="1">
    <source>
        <dbReference type="EMBL" id="KAF2553373.1"/>
    </source>
</evidence>
<accession>A0A8S9H5M0</accession>
<proteinExistence type="predicted"/>